<keyword evidence="5" id="KW-0010">Activator</keyword>
<proteinExistence type="predicted"/>
<keyword evidence="1" id="KW-0597">Phosphoprotein</keyword>
<evidence type="ECO:0000256" key="3">
    <source>
        <dbReference type="ARBA" id="ARBA00023015"/>
    </source>
</evidence>
<dbReference type="InterPro" id="IPR049170">
    <property type="entry name" value="GlnR_N"/>
</dbReference>
<dbReference type="Gene3D" id="1.10.10.10">
    <property type="entry name" value="Winged helix-like DNA-binding domain superfamily/Winged helix DNA-binding domain"/>
    <property type="match status" value="1"/>
</dbReference>
<evidence type="ECO:0000256" key="4">
    <source>
        <dbReference type="ARBA" id="ARBA00023125"/>
    </source>
</evidence>
<evidence type="ECO:0000256" key="1">
    <source>
        <dbReference type="ARBA" id="ARBA00022553"/>
    </source>
</evidence>
<dbReference type="GO" id="GO:0000976">
    <property type="term" value="F:transcription cis-regulatory region binding"/>
    <property type="evidence" value="ECO:0007669"/>
    <property type="project" value="TreeGrafter"/>
</dbReference>
<keyword evidence="4 7" id="KW-0238">DNA-binding</keyword>
<evidence type="ECO:0000256" key="5">
    <source>
        <dbReference type="ARBA" id="ARBA00023159"/>
    </source>
</evidence>
<name>A0A6B8TL48_9CORY</name>
<dbReference type="Pfam" id="PF00486">
    <property type="entry name" value="Trans_reg_C"/>
    <property type="match status" value="1"/>
</dbReference>
<dbReference type="FunFam" id="1.10.10.10:FF:000216">
    <property type="entry name" value="DNA-binding response regulator"/>
    <property type="match status" value="1"/>
</dbReference>
<dbReference type="AlphaFoldDB" id="A0A6B8TL48"/>
<dbReference type="InterPro" id="IPR036388">
    <property type="entry name" value="WH-like_DNA-bd_sf"/>
</dbReference>
<evidence type="ECO:0000256" key="6">
    <source>
        <dbReference type="ARBA" id="ARBA00023163"/>
    </source>
</evidence>
<dbReference type="PROSITE" id="PS51755">
    <property type="entry name" value="OMPR_PHOB"/>
    <property type="match status" value="1"/>
</dbReference>
<dbReference type="PANTHER" id="PTHR48111">
    <property type="entry name" value="REGULATOR OF RPOS"/>
    <property type="match status" value="1"/>
</dbReference>
<reference evidence="9 10" key="1">
    <citation type="submission" date="2019-11" db="EMBL/GenBank/DDBJ databases">
        <title>FDA dAtabase for Regulatory Grade micrObial Sequences (FDA-ARGOS): Supporting development and validation of Infectious Disease Dx tests.</title>
        <authorList>
            <person name="Kerrigan L."/>
            <person name="Long C."/>
            <person name="Tallon L."/>
            <person name="Sadzewicz L."/>
            <person name="Vavikolanu K."/>
            <person name="Mehta A."/>
            <person name="Aluvathingal J."/>
            <person name="Nadendla S."/>
            <person name="Yan Y."/>
            <person name="Sichtig H."/>
        </authorList>
    </citation>
    <scope>NUCLEOTIDE SEQUENCE [LARGE SCALE GENOMIC DNA]</scope>
    <source>
        <strain evidence="9 10">FDAARGOS_674</strain>
    </source>
</reference>
<dbReference type="Pfam" id="PF21695">
    <property type="entry name" value="GlnR_1st"/>
    <property type="match status" value="1"/>
</dbReference>
<accession>A0A6B8TL48</accession>
<dbReference type="GO" id="GO:0032993">
    <property type="term" value="C:protein-DNA complex"/>
    <property type="evidence" value="ECO:0007669"/>
    <property type="project" value="TreeGrafter"/>
</dbReference>
<dbReference type="KEGG" id="cxe:FOB82_03605"/>
<dbReference type="GO" id="GO:0005829">
    <property type="term" value="C:cytosol"/>
    <property type="evidence" value="ECO:0007669"/>
    <property type="project" value="TreeGrafter"/>
</dbReference>
<feature type="domain" description="OmpR/PhoB-type" evidence="8">
    <location>
        <begin position="125"/>
        <end position="222"/>
    </location>
</feature>
<dbReference type="SMART" id="SM00862">
    <property type="entry name" value="Trans_reg_C"/>
    <property type="match status" value="1"/>
</dbReference>
<evidence type="ECO:0000313" key="10">
    <source>
        <dbReference type="Proteomes" id="UP000426857"/>
    </source>
</evidence>
<organism evidence="9 10">
    <name type="scientific">Corynebacterium xerosis</name>
    <dbReference type="NCBI Taxonomy" id="1725"/>
    <lineage>
        <taxon>Bacteria</taxon>
        <taxon>Bacillati</taxon>
        <taxon>Actinomycetota</taxon>
        <taxon>Actinomycetes</taxon>
        <taxon>Mycobacteriales</taxon>
        <taxon>Corynebacteriaceae</taxon>
        <taxon>Corynebacterium</taxon>
    </lineage>
</organism>
<evidence type="ECO:0000259" key="8">
    <source>
        <dbReference type="PROSITE" id="PS51755"/>
    </source>
</evidence>
<gene>
    <name evidence="9" type="ORF">FOB82_03605</name>
</gene>
<sequence length="229" mass="25191">MRLAIVSNDPQVRERVPNIGLLNHDIIRLPATEASATLLEDVTVAIIDATGPNLLAARELCRHIAGANPDLPVAVLAADTALIAIDGSWAIDDFLLPGATPAEIDARLRLLLSRRPVPVTEPEESPVLVLGDLVVDEHTYTARLGGTPMDLTFKEFELLRFLTRNAGRVFTREQLLQDVWGYDYYGGTRTVDVHVRRLRAKLGHRHEGLIATVRNVGYKAIEPEEVAQA</sequence>
<dbReference type="CDD" id="cd00383">
    <property type="entry name" value="trans_reg_C"/>
    <property type="match status" value="1"/>
</dbReference>
<dbReference type="InterPro" id="IPR001867">
    <property type="entry name" value="OmpR/PhoB-type_DNA-bd"/>
</dbReference>
<keyword evidence="6" id="KW-0804">Transcription</keyword>
<dbReference type="GO" id="GO:0000156">
    <property type="term" value="F:phosphorelay response regulator activity"/>
    <property type="evidence" value="ECO:0007669"/>
    <property type="project" value="TreeGrafter"/>
</dbReference>
<dbReference type="RefSeq" id="WP_155868024.1">
    <property type="nucleotide sequence ID" value="NZ_CP046322.1"/>
</dbReference>
<dbReference type="InterPro" id="IPR039420">
    <property type="entry name" value="WalR-like"/>
</dbReference>
<keyword evidence="3" id="KW-0805">Transcription regulation</keyword>
<dbReference type="Gene3D" id="3.40.50.2300">
    <property type="match status" value="1"/>
</dbReference>
<evidence type="ECO:0000313" key="9">
    <source>
        <dbReference type="EMBL" id="QGS34162.1"/>
    </source>
</evidence>
<dbReference type="EMBL" id="CP046322">
    <property type="protein sequence ID" value="QGS34162.1"/>
    <property type="molecule type" value="Genomic_DNA"/>
</dbReference>
<dbReference type="GO" id="GO:0006355">
    <property type="term" value="P:regulation of DNA-templated transcription"/>
    <property type="evidence" value="ECO:0007669"/>
    <property type="project" value="InterPro"/>
</dbReference>
<keyword evidence="2" id="KW-0902">Two-component regulatory system</keyword>
<feature type="DNA-binding region" description="OmpR/PhoB-type" evidence="7">
    <location>
        <begin position="125"/>
        <end position="222"/>
    </location>
</feature>
<dbReference type="PANTHER" id="PTHR48111:SF16">
    <property type="entry name" value="TRANSCRIPTIONAL REGULATORY PROTEIN GLNR"/>
    <property type="match status" value="1"/>
</dbReference>
<protein>
    <submittedName>
        <fullName evidence="9">DNA-binding response regulator</fullName>
    </submittedName>
</protein>
<evidence type="ECO:0000256" key="2">
    <source>
        <dbReference type="ARBA" id="ARBA00023012"/>
    </source>
</evidence>
<dbReference type="SUPFAM" id="SSF46894">
    <property type="entry name" value="C-terminal effector domain of the bipartite response regulators"/>
    <property type="match status" value="1"/>
</dbReference>
<dbReference type="InterPro" id="IPR016032">
    <property type="entry name" value="Sig_transdc_resp-reg_C-effctor"/>
</dbReference>
<evidence type="ECO:0000256" key="7">
    <source>
        <dbReference type="PROSITE-ProRule" id="PRU01091"/>
    </source>
</evidence>
<dbReference type="Proteomes" id="UP000426857">
    <property type="component" value="Chromosome"/>
</dbReference>